<protein>
    <submittedName>
        <fullName evidence="3">IPT/TIG domain-containing protein</fullName>
    </submittedName>
</protein>
<evidence type="ECO:0000313" key="3">
    <source>
        <dbReference type="EMBL" id="MFC4064683.1"/>
    </source>
</evidence>
<reference evidence="4" key="1">
    <citation type="journal article" date="2019" name="Int. J. Syst. Evol. Microbiol.">
        <title>The Global Catalogue of Microorganisms (GCM) 10K type strain sequencing project: providing services to taxonomists for standard genome sequencing and annotation.</title>
        <authorList>
            <consortium name="The Broad Institute Genomics Platform"/>
            <consortium name="The Broad Institute Genome Sequencing Center for Infectious Disease"/>
            <person name="Wu L."/>
            <person name="Ma J."/>
        </authorList>
    </citation>
    <scope>NUCLEOTIDE SEQUENCE [LARGE SCALE GENOMIC DNA]</scope>
    <source>
        <strain evidence="4">TBRC 5832</strain>
    </source>
</reference>
<dbReference type="Proteomes" id="UP001595867">
    <property type="component" value="Unassembled WGS sequence"/>
</dbReference>
<name>A0ABV8IKE1_9ACTN</name>
<feature type="chain" id="PRO_5045416703" evidence="1">
    <location>
        <begin position="37"/>
        <end position="759"/>
    </location>
</feature>
<dbReference type="SUPFAM" id="SSF81296">
    <property type="entry name" value="E set domains"/>
    <property type="match status" value="1"/>
</dbReference>
<dbReference type="InterPro" id="IPR014756">
    <property type="entry name" value="Ig_E-set"/>
</dbReference>
<keyword evidence="1" id="KW-0732">Signal</keyword>
<dbReference type="Gene3D" id="2.60.40.10">
    <property type="entry name" value="Immunoglobulins"/>
    <property type="match status" value="1"/>
</dbReference>
<keyword evidence="4" id="KW-1185">Reference proteome</keyword>
<gene>
    <name evidence="3" type="ORF">ACFO0C_07060</name>
</gene>
<dbReference type="Pfam" id="PF01833">
    <property type="entry name" value="TIG"/>
    <property type="match status" value="1"/>
</dbReference>
<feature type="signal peptide" evidence="1">
    <location>
        <begin position="1"/>
        <end position="36"/>
    </location>
</feature>
<evidence type="ECO:0000256" key="1">
    <source>
        <dbReference type="SAM" id="SignalP"/>
    </source>
</evidence>
<evidence type="ECO:0000259" key="2">
    <source>
        <dbReference type="Pfam" id="PF01833"/>
    </source>
</evidence>
<comment type="caution">
    <text evidence="3">The sequence shown here is derived from an EMBL/GenBank/DDBJ whole genome shotgun (WGS) entry which is preliminary data.</text>
</comment>
<proteinExistence type="predicted"/>
<organism evidence="3 4">
    <name type="scientific">Actinoplanes subglobosus</name>
    <dbReference type="NCBI Taxonomy" id="1547892"/>
    <lineage>
        <taxon>Bacteria</taxon>
        <taxon>Bacillati</taxon>
        <taxon>Actinomycetota</taxon>
        <taxon>Actinomycetes</taxon>
        <taxon>Micromonosporales</taxon>
        <taxon>Micromonosporaceae</taxon>
        <taxon>Actinoplanes</taxon>
    </lineage>
</organism>
<evidence type="ECO:0000313" key="4">
    <source>
        <dbReference type="Proteomes" id="UP001595867"/>
    </source>
</evidence>
<feature type="domain" description="IPT/TIG" evidence="2">
    <location>
        <begin position="389"/>
        <end position="470"/>
    </location>
</feature>
<dbReference type="EMBL" id="JBHSBL010000006">
    <property type="protein sequence ID" value="MFC4064683.1"/>
    <property type="molecule type" value="Genomic_DNA"/>
</dbReference>
<sequence length="759" mass="75391">MRKSKSRSKARLAASAGLTTGAVGAALLVAPAAAFAAVSVTPPVAAPGDSVTIVDTDATFVTGSTTAASRVQILTSPGTTTPVCASAIATASTTILATDQTQTSSSNTTKSVTFKLPAGVTAGTNGQVKKYVACVYDYAAGTTARQGNQNGYTINVGTPTTLNPPIGFTGGGNVVNITATTNVFTNVSTIGAQFSSAGECPTTYGAPVANLATTVNKTGDNAANLTVPAGVVTTANPTKYAVCFYNGAASSSALITGGQYTASQLALSQNIGPWQGGNGLNITSQNEFLAGIDDPGVLVRTAACPNTYAAANVANANKIIAADKVRKLSTTRLAVTVPQVYDDQSAATTAFAVNPVRDWNICVYTGTTDTVSTLVAGTPYKVTTIQTSTGITPKAGPALGGSMVTVTGTAFPTEPGALTATLGGVPLVDITPLSATAFTARTTRRAPANNVSLVVTTASGSHTLSNAFSYNSALLVGPNTAPNNRAVEVVVNGVGFENAPFTNTLSSGAHIFLVKGSYNSADIGSTTRANSPVADCSNVLVLSDTELICKLDLTSRLDAAGAAVLAATPTAGNAVVTAAGSRVITGTAFASTDIGKAVIDPVDSDSKIPAGTVITDVVSATKAVMSNAATGVATASTVTLASPITQTATATTSNGSTALSAISPALTSADVGKFIIGAGIPAGRSIATQSGATGTLNDGTSVTSGGAHPVILSGTKIPVPDGAYNLQYVSNAAVNAVVTDPAYVQSQVSSTSTFTVASF</sequence>
<dbReference type="InterPro" id="IPR013783">
    <property type="entry name" value="Ig-like_fold"/>
</dbReference>
<accession>A0ABV8IKE1</accession>
<dbReference type="RefSeq" id="WP_378065725.1">
    <property type="nucleotide sequence ID" value="NZ_JBHSBL010000006.1"/>
</dbReference>
<dbReference type="InterPro" id="IPR002909">
    <property type="entry name" value="IPT_dom"/>
</dbReference>